<keyword evidence="4" id="KW-0805">Transcription regulation</keyword>
<dbReference type="GeneID" id="19972762"/>
<feature type="domain" description="Xylanolytic transcriptional activator regulatory" evidence="8">
    <location>
        <begin position="278"/>
        <end position="351"/>
    </location>
</feature>
<keyword evidence="5" id="KW-0238">DNA-binding</keyword>
<dbReference type="InParanoid" id="W2RSA7"/>
<evidence type="ECO:0000256" key="2">
    <source>
        <dbReference type="ARBA" id="ARBA00022723"/>
    </source>
</evidence>
<dbReference type="PANTHER" id="PTHR47782:SF1">
    <property type="entry name" value="PYRIMIDINE PATHWAY REGULATORY PROTEIN 1"/>
    <property type="match status" value="1"/>
</dbReference>
<evidence type="ECO:0000256" key="4">
    <source>
        <dbReference type="ARBA" id="ARBA00023015"/>
    </source>
</evidence>
<dbReference type="InterPro" id="IPR052202">
    <property type="entry name" value="Yeast_MetPath_Reg"/>
</dbReference>
<evidence type="ECO:0000256" key="3">
    <source>
        <dbReference type="ARBA" id="ARBA00022833"/>
    </source>
</evidence>
<dbReference type="HOGENOM" id="CLU_018404_1_0_1"/>
<dbReference type="OrthoDB" id="189997at2759"/>
<dbReference type="AlphaFoldDB" id="W2RSA7"/>
<dbReference type="GO" id="GO:0000981">
    <property type="term" value="F:DNA-binding transcription factor activity, RNA polymerase II-specific"/>
    <property type="evidence" value="ECO:0007669"/>
    <property type="project" value="TreeGrafter"/>
</dbReference>
<evidence type="ECO:0000313" key="9">
    <source>
        <dbReference type="EMBL" id="ETN39200.1"/>
    </source>
</evidence>
<evidence type="ECO:0000256" key="6">
    <source>
        <dbReference type="ARBA" id="ARBA00023163"/>
    </source>
</evidence>
<comment type="subcellular location">
    <subcellularLocation>
        <location evidence="1">Nucleus</location>
    </subcellularLocation>
</comment>
<dbReference type="GO" id="GO:0008270">
    <property type="term" value="F:zinc ion binding"/>
    <property type="evidence" value="ECO:0007669"/>
    <property type="project" value="InterPro"/>
</dbReference>
<keyword evidence="6" id="KW-0804">Transcription</keyword>
<name>W2RSA7_CYPE1</name>
<dbReference type="InterPro" id="IPR007219">
    <property type="entry name" value="XnlR_reg_dom"/>
</dbReference>
<organism evidence="9 10">
    <name type="scientific">Cyphellophora europaea (strain CBS 101466)</name>
    <name type="common">Phialophora europaea</name>
    <dbReference type="NCBI Taxonomy" id="1220924"/>
    <lineage>
        <taxon>Eukaryota</taxon>
        <taxon>Fungi</taxon>
        <taxon>Dikarya</taxon>
        <taxon>Ascomycota</taxon>
        <taxon>Pezizomycotina</taxon>
        <taxon>Eurotiomycetes</taxon>
        <taxon>Chaetothyriomycetidae</taxon>
        <taxon>Chaetothyriales</taxon>
        <taxon>Cyphellophoraceae</taxon>
        <taxon>Cyphellophora</taxon>
    </lineage>
</organism>
<dbReference type="GO" id="GO:0043565">
    <property type="term" value="F:sequence-specific DNA binding"/>
    <property type="evidence" value="ECO:0007669"/>
    <property type="project" value="TreeGrafter"/>
</dbReference>
<accession>W2RSA7</accession>
<dbReference type="EMBL" id="KB822721">
    <property type="protein sequence ID" value="ETN39200.1"/>
    <property type="molecule type" value="Genomic_DNA"/>
</dbReference>
<reference evidence="9 10" key="1">
    <citation type="submission" date="2013-03" db="EMBL/GenBank/DDBJ databases">
        <title>The Genome Sequence of Phialophora europaea CBS 101466.</title>
        <authorList>
            <consortium name="The Broad Institute Genomics Platform"/>
            <person name="Cuomo C."/>
            <person name="de Hoog S."/>
            <person name="Gorbushina A."/>
            <person name="Walker B."/>
            <person name="Young S.K."/>
            <person name="Zeng Q."/>
            <person name="Gargeya S."/>
            <person name="Fitzgerald M."/>
            <person name="Haas B."/>
            <person name="Abouelleil A."/>
            <person name="Allen A.W."/>
            <person name="Alvarado L."/>
            <person name="Arachchi H.M."/>
            <person name="Berlin A.M."/>
            <person name="Chapman S.B."/>
            <person name="Gainer-Dewar J."/>
            <person name="Goldberg J."/>
            <person name="Griggs A."/>
            <person name="Gujja S."/>
            <person name="Hansen M."/>
            <person name="Howarth C."/>
            <person name="Imamovic A."/>
            <person name="Ireland A."/>
            <person name="Larimer J."/>
            <person name="McCowan C."/>
            <person name="Murphy C."/>
            <person name="Pearson M."/>
            <person name="Poon T.W."/>
            <person name="Priest M."/>
            <person name="Roberts A."/>
            <person name="Saif S."/>
            <person name="Shea T."/>
            <person name="Sisk P."/>
            <person name="Sykes S."/>
            <person name="Wortman J."/>
            <person name="Nusbaum C."/>
            <person name="Birren B."/>
        </authorList>
    </citation>
    <scope>NUCLEOTIDE SEQUENCE [LARGE SCALE GENOMIC DNA]</scope>
    <source>
        <strain evidence="9 10">CBS 101466</strain>
    </source>
</reference>
<dbReference type="Proteomes" id="UP000030752">
    <property type="component" value="Unassembled WGS sequence"/>
</dbReference>
<sequence>MFHPQDETACLLLVTSYVLSLEERVAFLESKLHERGISVDAANEVDIPLQDSASARSPDLDALLSVDQNNLPPINVHGVGTRVTSAGAATDVTKYRMSAPDPTEQPSLSDLFLSGLAHRPCAAGKEMEGSTSEEYLPPDVLGELDNSRLVLPTRHAAQSLTKAYFRFANLSQPLLYEPHFRQSLSYLYSMPLTIDFNRTHCDKKAKLASFLVLEVFAVALLVLQKQDPSRIPTSLADRYHRTASAALASASLPATIEGVQALLLMSQYFYHHPTEWAVWKTVGAAIRLAVELGLHQEPPDGQLDFLTTDIRRRTFWVAYALDRNIAYALCTPTCLADGAIDTQFPSDIDDEYITADGPLVPPHSQTGPKCVNLHVLRFRRIQSEMQTVLFQRTPPGYVPIDLIQWRHQMHRQIQDWYNSVPRDSFSPDHQRKVVENFDLTYFRALLYLYHPSKNLPTQDDTSLAAVADSAAHMIKLYRRFFDERRLTIYWQAVDSLSAAGTALLHSYRASQQVRNQIGLGHLQMLIQTCSSVLGGMVEHFPMFRNKRDSFDATVSRFLTDLTTEVGDPPSQAKHGMGPLIFIRCMFRATVVAKTSQMSTETRAQAPYLTSMHNSMLSTRHPMLRH</sequence>
<evidence type="ECO:0000259" key="8">
    <source>
        <dbReference type="SMART" id="SM00906"/>
    </source>
</evidence>
<dbReference type="eggNOG" id="ENOG502T6E5">
    <property type="taxonomic scope" value="Eukaryota"/>
</dbReference>
<dbReference type="RefSeq" id="XP_008717985.1">
    <property type="nucleotide sequence ID" value="XM_008719763.1"/>
</dbReference>
<proteinExistence type="predicted"/>
<dbReference type="SMART" id="SM00906">
    <property type="entry name" value="Fungal_trans"/>
    <property type="match status" value="1"/>
</dbReference>
<dbReference type="VEuPathDB" id="FungiDB:HMPREF1541_05423"/>
<keyword evidence="7" id="KW-0539">Nucleus</keyword>
<evidence type="ECO:0000313" key="10">
    <source>
        <dbReference type="Proteomes" id="UP000030752"/>
    </source>
</evidence>
<keyword evidence="2" id="KW-0479">Metal-binding</keyword>
<gene>
    <name evidence="9" type="ORF">HMPREF1541_05423</name>
</gene>
<dbReference type="PANTHER" id="PTHR47782">
    <property type="entry name" value="ZN(II)2CYS6 TRANSCRIPTION FACTOR (EUROFUNG)-RELATED"/>
    <property type="match status" value="1"/>
</dbReference>
<protein>
    <recommendedName>
        <fullName evidence="8">Xylanolytic transcriptional activator regulatory domain-containing protein</fullName>
    </recommendedName>
</protein>
<dbReference type="Pfam" id="PF04082">
    <property type="entry name" value="Fungal_trans"/>
    <property type="match status" value="1"/>
</dbReference>
<dbReference type="STRING" id="1220924.W2RSA7"/>
<evidence type="ECO:0000256" key="7">
    <source>
        <dbReference type="ARBA" id="ARBA00023242"/>
    </source>
</evidence>
<dbReference type="GO" id="GO:0006351">
    <property type="term" value="P:DNA-templated transcription"/>
    <property type="evidence" value="ECO:0007669"/>
    <property type="project" value="InterPro"/>
</dbReference>
<keyword evidence="10" id="KW-1185">Reference proteome</keyword>
<dbReference type="CDD" id="cd12148">
    <property type="entry name" value="fungal_TF_MHR"/>
    <property type="match status" value="1"/>
</dbReference>
<keyword evidence="3" id="KW-0862">Zinc</keyword>
<dbReference type="GO" id="GO:0045944">
    <property type="term" value="P:positive regulation of transcription by RNA polymerase II"/>
    <property type="evidence" value="ECO:0007669"/>
    <property type="project" value="TreeGrafter"/>
</dbReference>
<evidence type="ECO:0000256" key="1">
    <source>
        <dbReference type="ARBA" id="ARBA00004123"/>
    </source>
</evidence>
<dbReference type="GO" id="GO:0005634">
    <property type="term" value="C:nucleus"/>
    <property type="evidence" value="ECO:0007669"/>
    <property type="project" value="UniProtKB-SubCell"/>
</dbReference>
<evidence type="ECO:0000256" key="5">
    <source>
        <dbReference type="ARBA" id="ARBA00023125"/>
    </source>
</evidence>